<dbReference type="Gene3D" id="1.10.10.60">
    <property type="entry name" value="Homeodomain-like"/>
    <property type="match status" value="2"/>
</dbReference>
<dbReference type="PROSITE" id="PS01124">
    <property type="entry name" value="HTH_ARAC_FAMILY_2"/>
    <property type="match status" value="1"/>
</dbReference>
<protein>
    <submittedName>
        <fullName evidence="5">AraC family transcriptional regulator</fullName>
    </submittedName>
</protein>
<keyword evidence="1" id="KW-0805">Transcription regulation</keyword>
<dbReference type="GO" id="GO:0003700">
    <property type="term" value="F:DNA-binding transcription factor activity"/>
    <property type="evidence" value="ECO:0007669"/>
    <property type="project" value="InterPro"/>
</dbReference>
<evidence type="ECO:0000256" key="1">
    <source>
        <dbReference type="ARBA" id="ARBA00023015"/>
    </source>
</evidence>
<dbReference type="PANTHER" id="PTHR40055:SF1">
    <property type="entry name" value="TRANSCRIPTIONAL REGULATOR YGIV-RELATED"/>
    <property type="match status" value="1"/>
</dbReference>
<proteinExistence type="predicted"/>
<dbReference type="PROSITE" id="PS00041">
    <property type="entry name" value="HTH_ARAC_FAMILY_1"/>
    <property type="match status" value="1"/>
</dbReference>
<dbReference type="InterPro" id="IPR050908">
    <property type="entry name" value="SmbC-like"/>
</dbReference>
<dbReference type="Pfam" id="PF06445">
    <property type="entry name" value="GyrI-like"/>
    <property type="match status" value="1"/>
</dbReference>
<dbReference type="InterPro" id="IPR010499">
    <property type="entry name" value="AraC_E-bd"/>
</dbReference>
<dbReference type="SMART" id="SM00871">
    <property type="entry name" value="AraC_E_bind"/>
    <property type="match status" value="1"/>
</dbReference>
<name>A0A2S7F771_CLOBU</name>
<dbReference type="Pfam" id="PF12833">
    <property type="entry name" value="HTH_18"/>
    <property type="match status" value="1"/>
</dbReference>
<feature type="domain" description="HTH araC/xylS-type" evidence="4">
    <location>
        <begin position="8"/>
        <end position="106"/>
    </location>
</feature>
<evidence type="ECO:0000259" key="4">
    <source>
        <dbReference type="PROSITE" id="PS01124"/>
    </source>
</evidence>
<sequence length="277" mass="33130">MKTNEIVNRAITYIMKHIDENITIGDVAEHCHFSKYYFSRIFKNETGESIYGFIKRLKLEQSAFHLKVERERTITDIGFDYGYCPSNYSQVFKKHHNESPIEFRNNIFQHSVNHPFYPYAEVNIESFEECNRKISIETIKDQFVIYERRIGNYNELIEKWAEFTDKYKKYIDEKTVFLERTFDDPSITSADKCIYDICMTVDKNCDVENTCVIPGGKFAVYHYKGFPEQIYTAYQNMFQVWFPVVKKRIDNRYGFDIYNKIDCDSMYMELDICIPIK</sequence>
<dbReference type="Proteomes" id="UP000238081">
    <property type="component" value="Unassembled WGS sequence"/>
</dbReference>
<dbReference type="RefSeq" id="WP_043662320.1">
    <property type="nucleotide sequence ID" value="NZ_JSEG01000003.1"/>
</dbReference>
<dbReference type="SUPFAM" id="SSF46689">
    <property type="entry name" value="Homeodomain-like"/>
    <property type="match status" value="2"/>
</dbReference>
<dbReference type="EMBL" id="LRDH01000131">
    <property type="protein sequence ID" value="PPV12865.1"/>
    <property type="molecule type" value="Genomic_DNA"/>
</dbReference>
<dbReference type="InterPro" id="IPR011256">
    <property type="entry name" value="Reg_factor_effector_dom_sf"/>
</dbReference>
<dbReference type="InterPro" id="IPR029442">
    <property type="entry name" value="GyrI-like"/>
</dbReference>
<gene>
    <name evidence="5" type="ORF">AWN73_17585</name>
</gene>
<dbReference type="PANTHER" id="PTHR40055">
    <property type="entry name" value="TRANSCRIPTIONAL REGULATOR YGIV-RELATED"/>
    <property type="match status" value="1"/>
</dbReference>
<dbReference type="InterPro" id="IPR018062">
    <property type="entry name" value="HTH_AraC-typ_CS"/>
</dbReference>
<dbReference type="SMART" id="SM00342">
    <property type="entry name" value="HTH_ARAC"/>
    <property type="match status" value="1"/>
</dbReference>
<comment type="caution">
    <text evidence="5">The sequence shown here is derived from an EMBL/GenBank/DDBJ whole genome shotgun (WGS) entry which is preliminary data.</text>
</comment>
<reference evidence="5 6" key="1">
    <citation type="submission" date="2016-01" db="EMBL/GenBank/DDBJ databases">
        <title>Characterization of the Clostridium difficile lineages that are prevalent in Hong Kong and China.</title>
        <authorList>
            <person name="Kwok J.S.-L."/>
            <person name="Lam W.-Y."/>
            <person name="Ip M."/>
            <person name="Chan T.-F."/>
            <person name="Hawkey P.M."/>
            <person name="Tsui S.K.-W."/>
        </authorList>
    </citation>
    <scope>NUCLEOTIDE SEQUENCE [LARGE SCALE GENOMIC DNA]</scope>
    <source>
        <strain evidence="5 6">300064</strain>
    </source>
</reference>
<keyword evidence="3" id="KW-0804">Transcription</keyword>
<dbReference type="GO" id="GO:0043565">
    <property type="term" value="F:sequence-specific DNA binding"/>
    <property type="evidence" value="ECO:0007669"/>
    <property type="project" value="InterPro"/>
</dbReference>
<evidence type="ECO:0000256" key="3">
    <source>
        <dbReference type="ARBA" id="ARBA00023163"/>
    </source>
</evidence>
<evidence type="ECO:0000256" key="2">
    <source>
        <dbReference type="ARBA" id="ARBA00023125"/>
    </source>
</evidence>
<accession>A0A2S7F771</accession>
<dbReference type="Gene3D" id="3.20.80.10">
    <property type="entry name" value="Regulatory factor, effector binding domain"/>
    <property type="match status" value="1"/>
</dbReference>
<dbReference type="InterPro" id="IPR009057">
    <property type="entry name" value="Homeodomain-like_sf"/>
</dbReference>
<keyword evidence="2" id="KW-0238">DNA-binding</keyword>
<evidence type="ECO:0000313" key="6">
    <source>
        <dbReference type="Proteomes" id="UP000238081"/>
    </source>
</evidence>
<organism evidence="5 6">
    <name type="scientific">Clostridium butyricum</name>
    <dbReference type="NCBI Taxonomy" id="1492"/>
    <lineage>
        <taxon>Bacteria</taxon>
        <taxon>Bacillati</taxon>
        <taxon>Bacillota</taxon>
        <taxon>Clostridia</taxon>
        <taxon>Eubacteriales</taxon>
        <taxon>Clostridiaceae</taxon>
        <taxon>Clostridium</taxon>
    </lineage>
</organism>
<dbReference type="AlphaFoldDB" id="A0A2S7F771"/>
<dbReference type="SUPFAM" id="SSF55136">
    <property type="entry name" value="Probable bacterial effector-binding domain"/>
    <property type="match status" value="1"/>
</dbReference>
<dbReference type="InterPro" id="IPR018060">
    <property type="entry name" value="HTH_AraC"/>
</dbReference>
<evidence type="ECO:0000313" key="5">
    <source>
        <dbReference type="EMBL" id="PPV12865.1"/>
    </source>
</evidence>